<reference evidence="2 3" key="1">
    <citation type="submission" date="2021-02" db="EMBL/GenBank/DDBJ databases">
        <title>Plant Genome Project.</title>
        <authorList>
            <person name="Zhang R.-G."/>
        </authorList>
    </citation>
    <scope>NUCLEOTIDE SEQUENCE [LARGE SCALE GENOMIC DNA]</scope>
    <source>
        <tissue evidence="2">Leaves</tissue>
    </source>
</reference>
<dbReference type="EMBL" id="JAFEMO010000002">
    <property type="protein sequence ID" value="KAH7576093.1"/>
    <property type="molecule type" value="Genomic_DNA"/>
</dbReference>
<gene>
    <name evidence="2" type="ORF">JRO89_XS02G0288900</name>
</gene>
<protein>
    <recommendedName>
        <fullName evidence="1">Protein kinase domain-containing protein</fullName>
    </recommendedName>
</protein>
<dbReference type="PANTHER" id="PTHR48008:SF14">
    <property type="entry name" value="PROTEIN KINASE DOMAIN-CONTAINING PROTEIN"/>
    <property type="match status" value="1"/>
</dbReference>
<dbReference type="InterPro" id="IPR011009">
    <property type="entry name" value="Kinase-like_dom_sf"/>
</dbReference>
<feature type="domain" description="Protein kinase" evidence="1">
    <location>
        <begin position="44"/>
        <end position="271"/>
    </location>
</feature>
<evidence type="ECO:0000313" key="3">
    <source>
        <dbReference type="Proteomes" id="UP000827721"/>
    </source>
</evidence>
<comment type="caution">
    <text evidence="2">The sequence shown here is derived from an EMBL/GenBank/DDBJ whole genome shotgun (WGS) entry which is preliminary data.</text>
</comment>
<dbReference type="Gene3D" id="1.10.510.10">
    <property type="entry name" value="Transferase(Phosphotransferase) domain 1"/>
    <property type="match status" value="2"/>
</dbReference>
<evidence type="ECO:0000313" key="2">
    <source>
        <dbReference type="EMBL" id="KAH7576093.1"/>
    </source>
</evidence>
<feature type="domain" description="Protein kinase" evidence="1">
    <location>
        <begin position="265"/>
        <end position="544"/>
    </location>
</feature>
<evidence type="ECO:0000259" key="1">
    <source>
        <dbReference type="PROSITE" id="PS50011"/>
    </source>
</evidence>
<keyword evidence="3" id="KW-1185">Reference proteome</keyword>
<organism evidence="2 3">
    <name type="scientific">Xanthoceras sorbifolium</name>
    <dbReference type="NCBI Taxonomy" id="99658"/>
    <lineage>
        <taxon>Eukaryota</taxon>
        <taxon>Viridiplantae</taxon>
        <taxon>Streptophyta</taxon>
        <taxon>Embryophyta</taxon>
        <taxon>Tracheophyta</taxon>
        <taxon>Spermatophyta</taxon>
        <taxon>Magnoliopsida</taxon>
        <taxon>eudicotyledons</taxon>
        <taxon>Gunneridae</taxon>
        <taxon>Pentapetalae</taxon>
        <taxon>rosids</taxon>
        <taxon>malvids</taxon>
        <taxon>Sapindales</taxon>
        <taxon>Sapindaceae</taxon>
        <taxon>Xanthoceroideae</taxon>
        <taxon>Xanthoceras</taxon>
    </lineage>
</organism>
<dbReference type="InterPro" id="IPR052451">
    <property type="entry name" value="Ser/Thr_kinase-like"/>
</dbReference>
<dbReference type="PROSITE" id="PS50011">
    <property type="entry name" value="PROTEIN_KINASE_DOM"/>
    <property type="match status" value="2"/>
</dbReference>
<name>A0ABQ8IHD5_9ROSI</name>
<dbReference type="SMART" id="SM00220">
    <property type="entry name" value="S_TKc"/>
    <property type="match status" value="1"/>
</dbReference>
<dbReference type="SUPFAM" id="SSF56112">
    <property type="entry name" value="Protein kinase-like (PK-like)"/>
    <property type="match status" value="2"/>
</dbReference>
<dbReference type="InterPro" id="IPR000719">
    <property type="entry name" value="Prot_kinase_dom"/>
</dbReference>
<sequence>MDTFYRTPLLHRSFFFIAVAHLFFIAEQQLLHRRRTPQLLTVHLELVKQNRTPKYSDVNAYRLSLSEDTKALNQLNTLIQEGKEMASVIYTYRSCVKALPQSDPVIPAFPDLHLSPAAILKELSMYFQKFSAQTRLLTLPAPHEIPPREAQEYPRLNILIDVALALEYLHFGYSIPIVYCDVKPSNVLLDQEMVGHLSDFGIAKLLGEEESMTQTQTFATVGYMTQEYRREGRVSREGDVYSYGIMLMETFTRKKPTDEIFTEEMSLKHWVGDSFNRSIMEVVDNDLLGIEDAHFLIWGSEYSDVNAYRLSLSEDTKALNQLNTLIQEGKEMASVIYTYRSCVKALPQSDPVIPAFPDLHLSPAAILKELSMYFQKFSAQTRLLTLPAPHEIPPREAQEYPRLNILIDVALALEYLHFGYSIPIVHCDVKRSNVLLDQEMVGHLSDFGIAKLLGEEESMTQTQTFATVGYMTKEYRREGRVSREGDVYSYGIMLMETFTRKKPTDEIFTEEMSLKHWVGDSFNRSIMEVVDNDLLGIEDVHFLM</sequence>
<dbReference type="PANTHER" id="PTHR48008">
    <property type="entry name" value="LEUCINE-RICH REPEAT RECEPTOR-LIKE PROTEIN KINASE IMK3-RELATED"/>
    <property type="match status" value="1"/>
</dbReference>
<accession>A0ABQ8IHD5</accession>
<dbReference type="Pfam" id="PF00069">
    <property type="entry name" value="Pkinase"/>
    <property type="match status" value="2"/>
</dbReference>
<dbReference type="PROSITE" id="PS00108">
    <property type="entry name" value="PROTEIN_KINASE_ST"/>
    <property type="match status" value="1"/>
</dbReference>
<dbReference type="InterPro" id="IPR008271">
    <property type="entry name" value="Ser/Thr_kinase_AS"/>
</dbReference>
<proteinExistence type="predicted"/>
<dbReference type="Proteomes" id="UP000827721">
    <property type="component" value="Unassembled WGS sequence"/>
</dbReference>